<dbReference type="InterPro" id="IPR021720">
    <property type="entry name" value="Malectin_dom"/>
</dbReference>
<proteinExistence type="evidence at transcript level"/>
<dbReference type="GO" id="GO:0030246">
    <property type="term" value="F:carbohydrate binding"/>
    <property type="evidence" value="ECO:0007669"/>
    <property type="project" value="InterPro"/>
</dbReference>
<evidence type="ECO:0000313" key="12">
    <source>
        <dbReference type="EMBL" id="ACH56914.1"/>
    </source>
</evidence>
<evidence type="ECO:0000256" key="6">
    <source>
        <dbReference type="ARBA" id="ARBA00022989"/>
    </source>
</evidence>
<evidence type="ECO:0000256" key="7">
    <source>
        <dbReference type="ARBA" id="ARBA00023136"/>
    </source>
</evidence>
<evidence type="ECO:0000256" key="2">
    <source>
        <dbReference type="ARBA" id="ARBA00009141"/>
    </source>
</evidence>
<organism evidence="12">
    <name type="scientific">Simulium vittatum</name>
    <name type="common">Striped black fly</name>
    <dbReference type="NCBI Taxonomy" id="7192"/>
    <lineage>
        <taxon>Eukaryota</taxon>
        <taxon>Metazoa</taxon>
        <taxon>Ecdysozoa</taxon>
        <taxon>Arthropoda</taxon>
        <taxon>Hexapoda</taxon>
        <taxon>Insecta</taxon>
        <taxon>Pterygota</taxon>
        <taxon>Neoptera</taxon>
        <taxon>Endopterygota</taxon>
        <taxon>Diptera</taxon>
        <taxon>Nematocera</taxon>
        <taxon>Chironomoidea</taxon>
        <taxon>Simuliidae</taxon>
        <taxon>Simulium</taxon>
    </lineage>
</organism>
<evidence type="ECO:0000256" key="8">
    <source>
        <dbReference type="ARBA" id="ARBA00023180"/>
    </source>
</evidence>
<dbReference type="PANTHER" id="PTHR13460">
    <property type="match status" value="1"/>
</dbReference>
<name>B5M0V0_SIMVI</name>
<reference evidence="12" key="1">
    <citation type="journal article" date="2009" name="J. Proteome Res.">
        <title>Insight into the sialome of the Black Fly, Simulium vittatum.</title>
        <authorList>
            <person name="Andersen J.F."/>
            <person name="Pham V.M."/>
            <person name="Meng Z."/>
            <person name="Champagne D.E."/>
            <person name="Ribeiro J.M."/>
        </authorList>
    </citation>
    <scope>NUCLEOTIDE SEQUENCE</scope>
    <source>
        <tissue evidence="12">Salivary glands</tissue>
    </source>
</reference>
<dbReference type="InterPro" id="IPR039155">
    <property type="entry name" value="MLEC"/>
</dbReference>
<keyword evidence="7" id="KW-0472">Membrane</keyword>
<accession>B5M0V0</accession>
<dbReference type="AlphaFoldDB" id="B5M0V0"/>
<dbReference type="EMBL" id="EU930286">
    <property type="protein sequence ID" value="ACH56914.1"/>
    <property type="molecule type" value="mRNA"/>
</dbReference>
<keyword evidence="6" id="KW-1133">Transmembrane helix</keyword>
<keyword evidence="3" id="KW-0812">Transmembrane</keyword>
<evidence type="ECO:0000256" key="1">
    <source>
        <dbReference type="ARBA" id="ARBA00004115"/>
    </source>
</evidence>
<protein>
    <submittedName>
        <fullName evidence="12">Hypothetical secreted protein</fullName>
    </submittedName>
</protein>
<keyword evidence="5" id="KW-0256">Endoplasmic reticulum</keyword>
<sequence length="225" mass="25897">MRIILIATVIVLVAVQQFHTQEVITAINAGGQSYRSSYNIYYDGDTNQEGMGDTWHRQIEGLTCDFTLYARYRHSSNRFTYMLPLRGDGLYALYLHFSDDSNEKGRRQFDVVLNNRHAVLSNIDLFDECGQYNVCNQVIYFSVCNGVMYWNRESSSLPYYDQKLTIDFVNKNHRASAAVDGLLLMKGRIGQAKTIIPAKSVIYFDPDYFRRCDEMGYPLLSEPAQ</sequence>
<feature type="chain" id="PRO_5002834164" evidence="10">
    <location>
        <begin position="21"/>
        <end position="225"/>
    </location>
</feature>
<feature type="signal peptide" evidence="10">
    <location>
        <begin position="1"/>
        <end position="20"/>
    </location>
</feature>
<evidence type="ECO:0000259" key="11">
    <source>
        <dbReference type="Pfam" id="PF11721"/>
    </source>
</evidence>
<dbReference type="Gene3D" id="2.60.120.430">
    <property type="entry name" value="Galactose-binding lectin"/>
    <property type="match status" value="1"/>
</dbReference>
<evidence type="ECO:0000256" key="10">
    <source>
        <dbReference type="SAM" id="SignalP"/>
    </source>
</evidence>
<dbReference type="Pfam" id="PF11721">
    <property type="entry name" value="Malectin"/>
    <property type="match status" value="1"/>
</dbReference>
<keyword evidence="4 10" id="KW-0732">Signal</keyword>
<dbReference type="PANTHER" id="PTHR13460:SF0">
    <property type="entry name" value="MALECTIN"/>
    <property type="match status" value="1"/>
</dbReference>
<keyword evidence="9" id="KW-0119">Carbohydrate metabolism</keyword>
<evidence type="ECO:0000256" key="4">
    <source>
        <dbReference type="ARBA" id="ARBA00022729"/>
    </source>
</evidence>
<keyword evidence="8" id="KW-0325">Glycoprotein</keyword>
<comment type="similarity">
    <text evidence="2">Belongs to the malectin family.</text>
</comment>
<evidence type="ECO:0000256" key="9">
    <source>
        <dbReference type="ARBA" id="ARBA00023277"/>
    </source>
</evidence>
<feature type="domain" description="Malectin" evidence="11">
    <location>
        <begin position="23"/>
        <end position="169"/>
    </location>
</feature>
<evidence type="ECO:0000256" key="5">
    <source>
        <dbReference type="ARBA" id="ARBA00022824"/>
    </source>
</evidence>
<evidence type="ECO:0000256" key="3">
    <source>
        <dbReference type="ARBA" id="ARBA00022692"/>
    </source>
</evidence>
<dbReference type="GO" id="GO:0005789">
    <property type="term" value="C:endoplasmic reticulum membrane"/>
    <property type="evidence" value="ECO:0007669"/>
    <property type="project" value="UniProtKB-SubCell"/>
</dbReference>
<comment type="subcellular location">
    <subcellularLocation>
        <location evidence="1">Endoplasmic reticulum membrane</location>
        <topology evidence="1">Single-pass type I membrane protein</topology>
    </subcellularLocation>
</comment>